<dbReference type="Pfam" id="PF13443">
    <property type="entry name" value="HTH_26"/>
    <property type="match status" value="1"/>
</dbReference>
<dbReference type="EMBL" id="BSPQ01000001">
    <property type="protein sequence ID" value="GLS88943.1"/>
    <property type="molecule type" value="Genomic_DNA"/>
</dbReference>
<protein>
    <recommendedName>
        <fullName evidence="1">HTH cro/C1-type domain-containing protein</fullName>
    </recommendedName>
</protein>
<dbReference type="SUPFAM" id="SSF47413">
    <property type="entry name" value="lambda repressor-like DNA-binding domains"/>
    <property type="match status" value="1"/>
</dbReference>
<feature type="domain" description="HTH cro/C1-type" evidence="1">
    <location>
        <begin position="14"/>
        <end position="73"/>
    </location>
</feature>
<dbReference type="InterPro" id="IPR001387">
    <property type="entry name" value="Cro/C1-type_HTH"/>
</dbReference>
<reference evidence="3" key="1">
    <citation type="journal article" date="2019" name="Int. J. Syst. Evol. Microbiol.">
        <title>The Global Catalogue of Microorganisms (GCM) 10K type strain sequencing project: providing services to taxonomists for standard genome sequencing and annotation.</title>
        <authorList>
            <consortium name="The Broad Institute Genomics Platform"/>
            <consortium name="The Broad Institute Genome Sequencing Center for Infectious Disease"/>
            <person name="Wu L."/>
            <person name="Ma J."/>
        </authorList>
    </citation>
    <scope>NUCLEOTIDE SEQUENCE [LARGE SCALE GENOMIC DNA]</scope>
    <source>
        <strain evidence="3">NBRC 103166</strain>
    </source>
</reference>
<sequence length="75" mass="8728">MIYFKINELIQQKERMENRVISLQTISDESGVNRSALSKMKSPNIKYSTTTNTIEDLCRYFKCSVGDVIEFREDA</sequence>
<dbReference type="Proteomes" id="UP001157353">
    <property type="component" value="Unassembled WGS sequence"/>
</dbReference>
<dbReference type="RefSeq" id="WP_284202075.1">
    <property type="nucleotide sequence ID" value="NZ_BSPQ01000001.1"/>
</dbReference>
<name>A0ABQ6DV95_9GAMM</name>
<comment type="caution">
    <text evidence="2">The sequence shown here is derived from an EMBL/GenBank/DDBJ whole genome shotgun (WGS) entry which is preliminary data.</text>
</comment>
<accession>A0ABQ6DV95</accession>
<proteinExistence type="predicted"/>
<evidence type="ECO:0000313" key="2">
    <source>
        <dbReference type="EMBL" id="GLS88943.1"/>
    </source>
</evidence>
<dbReference type="Gene3D" id="1.10.260.40">
    <property type="entry name" value="lambda repressor-like DNA-binding domains"/>
    <property type="match status" value="1"/>
</dbReference>
<evidence type="ECO:0000313" key="3">
    <source>
        <dbReference type="Proteomes" id="UP001157353"/>
    </source>
</evidence>
<dbReference type="InterPro" id="IPR010982">
    <property type="entry name" value="Lambda_DNA-bd_dom_sf"/>
</dbReference>
<gene>
    <name evidence="2" type="ORF">GCM10007916_00100</name>
</gene>
<organism evidence="2 3">
    <name type="scientific">Psychromonas marina</name>
    <dbReference type="NCBI Taxonomy" id="88364"/>
    <lineage>
        <taxon>Bacteria</taxon>
        <taxon>Pseudomonadati</taxon>
        <taxon>Pseudomonadota</taxon>
        <taxon>Gammaproteobacteria</taxon>
        <taxon>Alteromonadales</taxon>
        <taxon>Psychromonadaceae</taxon>
        <taxon>Psychromonas</taxon>
    </lineage>
</organism>
<keyword evidence="3" id="KW-1185">Reference proteome</keyword>
<evidence type="ECO:0000259" key="1">
    <source>
        <dbReference type="Pfam" id="PF13443"/>
    </source>
</evidence>